<feature type="compositionally biased region" description="Acidic residues" evidence="1">
    <location>
        <begin position="292"/>
        <end position="302"/>
    </location>
</feature>
<protein>
    <submittedName>
        <fullName evidence="2">Uncharacterized protein</fullName>
    </submittedName>
</protein>
<proteinExistence type="predicted"/>
<name>A0A8S5LPN0_9CAUD</name>
<organism evidence="2">
    <name type="scientific">Siphoviridae sp. ctoiW10</name>
    <dbReference type="NCBI Taxonomy" id="2827592"/>
    <lineage>
        <taxon>Viruses</taxon>
        <taxon>Duplodnaviria</taxon>
        <taxon>Heunggongvirae</taxon>
        <taxon>Uroviricota</taxon>
        <taxon>Caudoviricetes</taxon>
    </lineage>
</organism>
<evidence type="ECO:0000256" key="1">
    <source>
        <dbReference type="SAM" id="MobiDB-lite"/>
    </source>
</evidence>
<dbReference type="EMBL" id="BK015888">
    <property type="protein sequence ID" value="DAD71848.1"/>
    <property type="molecule type" value="Genomic_DNA"/>
</dbReference>
<feature type="region of interest" description="Disordered" evidence="1">
    <location>
        <begin position="292"/>
        <end position="320"/>
    </location>
</feature>
<evidence type="ECO:0000313" key="2">
    <source>
        <dbReference type="EMBL" id="DAD71848.1"/>
    </source>
</evidence>
<accession>A0A8S5LPN0</accession>
<sequence length="320" mass="36325">MELEPMDTAELTAQQERYDAIARATSDSLALFYCCIEFDRPFDMLAVPKEPDVGEKWVAYLDNLRLKKLDTRRGEPLGFLDGLTDITKIFGEGLSAGEFTKAVGNEKSARNRKVGTAQQRKNWGENSAKNPYTTEDYDELDRIYEALASDLMAAGGVSVKQEFILRDCAKMTLDRDKMRAIGQYDKAAKLNKMVQDNLSSEGLRKRDAKPIDDLRIDGIVDRLEKAGLLKNGKQCSPDEMFEILFHRRPKYSYTKDAAEQILLYMANTTRVNDGLSELPTLPPDMRLRDDLGEFAEEPDEQEKESYKELGIVKMPPVKKK</sequence>
<feature type="region of interest" description="Disordered" evidence="1">
    <location>
        <begin position="110"/>
        <end position="130"/>
    </location>
</feature>
<reference evidence="2" key="1">
    <citation type="journal article" date="2021" name="Proc. Natl. Acad. Sci. U.S.A.">
        <title>A Catalog of Tens of Thousands of Viruses from Human Metagenomes Reveals Hidden Associations with Chronic Diseases.</title>
        <authorList>
            <person name="Tisza M.J."/>
            <person name="Buck C.B."/>
        </authorList>
    </citation>
    <scope>NUCLEOTIDE SEQUENCE</scope>
    <source>
        <strain evidence="2">CtoiW10</strain>
    </source>
</reference>
<feature type="compositionally biased region" description="Polar residues" evidence="1">
    <location>
        <begin position="116"/>
        <end position="130"/>
    </location>
</feature>